<evidence type="ECO:0000313" key="1">
    <source>
        <dbReference type="EMBL" id="KAL0400209.1"/>
    </source>
</evidence>
<protein>
    <submittedName>
        <fullName evidence="1">Uncharacterized protein</fullName>
    </submittedName>
</protein>
<gene>
    <name evidence="1" type="ORF">Sradi_2364200</name>
</gene>
<accession>A0AAW2T644</accession>
<organism evidence="1">
    <name type="scientific">Sesamum radiatum</name>
    <name type="common">Black benniseed</name>
    <dbReference type="NCBI Taxonomy" id="300843"/>
    <lineage>
        <taxon>Eukaryota</taxon>
        <taxon>Viridiplantae</taxon>
        <taxon>Streptophyta</taxon>
        <taxon>Embryophyta</taxon>
        <taxon>Tracheophyta</taxon>
        <taxon>Spermatophyta</taxon>
        <taxon>Magnoliopsida</taxon>
        <taxon>eudicotyledons</taxon>
        <taxon>Gunneridae</taxon>
        <taxon>Pentapetalae</taxon>
        <taxon>asterids</taxon>
        <taxon>lamiids</taxon>
        <taxon>Lamiales</taxon>
        <taxon>Pedaliaceae</taxon>
        <taxon>Sesamum</taxon>
    </lineage>
</organism>
<reference evidence="1" key="2">
    <citation type="journal article" date="2024" name="Plant">
        <title>Genomic evolution and insights into agronomic trait innovations of Sesamum species.</title>
        <authorList>
            <person name="Miao H."/>
            <person name="Wang L."/>
            <person name="Qu L."/>
            <person name="Liu H."/>
            <person name="Sun Y."/>
            <person name="Le M."/>
            <person name="Wang Q."/>
            <person name="Wei S."/>
            <person name="Zheng Y."/>
            <person name="Lin W."/>
            <person name="Duan Y."/>
            <person name="Cao H."/>
            <person name="Xiong S."/>
            <person name="Wang X."/>
            <person name="Wei L."/>
            <person name="Li C."/>
            <person name="Ma Q."/>
            <person name="Ju M."/>
            <person name="Zhao R."/>
            <person name="Li G."/>
            <person name="Mu C."/>
            <person name="Tian Q."/>
            <person name="Mei H."/>
            <person name="Zhang T."/>
            <person name="Gao T."/>
            <person name="Zhang H."/>
        </authorList>
    </citation>
    <scope>NUCLEOTIDE SEQUENCE</scope>
    <source>
        <strain evidence="1">G02</strain>
    </source>
</reference>
<dbReference type="EMBL" id="JACGWJ010000009">
    <property type="protein sequence ID" value="KAL0400209.1"/>
    <property type="molecule type" value="Genomic_DNA"/>
</dbReference>
<sequence>MAWRKLPPKRGGLGIHIPVALLARVLWNIHTQGRYVVGEKVSFEALQGDWQPKKGDSPLLRRLADIRGLIVGFLHIRGSRSVHNRLIQH</sequence>
<reference evidence="1" key="1">
    <citation type="submission" date="2020-06" db="EMBL/GenBank/DDBJ databases">
        <authorList>
            <person name="Li T."/>
            <person name="Hu X."/>
            <person name="Zhang T."/>
            <person name="Song X."/>
            <person name="Zhang H."/>
            <person name="Dai N."/>
            <person name="Sheng W."/>
            <person name="Hou X."/>
            <person name="Wei L."/>
        </authorList>
    </citation>
    <scope>NUCLEOTIDE SEQUENCE</scope>
    <source>
        <strain evidence="1">G02</strain>
        <tissue evidence="1">Leaf</tissue>
    </source>
</reference>
<proteinExistence type="predicted"/>
<name>A0AAW2T644_SESRA</name>
<dbReference type="AlphaFoldDB" id="A0AAW2T644"/>
<comment type="caution">
    <text evidence="1">The sequence shown here is derived from an EMBL/GenBank/DDBJ whole genome shotgun (WGS) entry which is preliminary data.</text>
</comment>